<dbReference type="InterPro" id="IPR016208">
    <property type="entry name" value="Ald_Oxase/xanthine_DH-like"/>
</dbReference>
<dbReference type="PANTHER" id="PTHR11908:SF132">
    <property type="entry name" value="ALDEHYDE OXIDASE 1-RELATED"/>
    <property type="match status" value="1"/>
</dbReference>
<dbReference type="Pfam" id="PF02738">
    <property type="entry name" value="MoCoBD_1"/>
    <property type="match status" value="1"/>
</dbReference>
<dbReference type="PANTHER" id="PTHR11908">
    <property type="entry name" value="XANTHINE DEHYDROGENASE"/>
    <property type="match status" value="1"/>
</dbReference>
<dbReference type="GO" id="GO:0016491">
    <property type="term" value="F:oxidoreductase activity"/>
    <property type="evidence" value="ECO:0007669"/>
    <property type="project" value="UniProtKB-KW"/>
</dbReference>
<proteinExistence type="predicted"/>
<dbReference type="InterPro" id="IPR000674">
    <property type="entry name" value="Ald_Oxase/Xan_DH_a/b"/>
</dbReference>
<dbReference type="InterPro" id="IPR036856">
    <property type="entry name" value="Ald_Oxase/Xan_DH_a/b_sf"/>
</dbReference>
<dbReference type="SMART" id="SM01008">
    <property type="entry name" value="Ald_Xan_dh_C"/>
    <property type="match status" value="1"/>
</dbReference>
<dbReference type="SUPFAM" id="SSF56003">
    <property type="entry name" value="Molybdenum cofactor-binding domain"/>
    <property type="match status" value="1"/>
</dbReference>
<keyword evidence="5" id="KW-1185">Reference proteome</keyword>
<dbReference type="InterPro" id="IPR046867">
    <property type="entry name" value="AldOxase/xan_DH_MoCoBD2"/>
</dbReference>
<dbReference type="SUPFAM" id="SSF54665">
    <property type="entry name" value="CO dehydrogenase molybdoprotein N-domain-like"/>
    <property type="match status" value="1"/>
</dbReference>
<evidence type="ECO:0000313" key="4">
    <source>
        <dbReference type="EMBL" id="MDW0116060.1"/>
    </source>
</evidence>
<reference evidence="4 5" key="1">
    <citation type="submission" date="2023-06" db="EMBL/GenBank/DDBJ databases">
        <title>Sporosarcina sp. nov., isolated from Korean traditional fermented seafood 'Jeotgal'.</title>
        <authorList>
            <person name="Yang A.I."/>
            <person name="Shin N.-R."/>
        </authorList>
    </citation>
    <scope>NUCLEOTIDE SEQUENCE [LARGE SCALE GENOMIC DNA]</scope>
    <source>
        <strain evidence="4 5">KCTC43456</strain>
    </source>
</reference>
<dbReference type="Gene3D" id="3.30.365.10">
    <property type="entry name" value="Aldehyde oxidase/xanthine dehydrogenase, molybdopterin binding domain"/>
    <property type="match status" value="4"/>
</dbReference>
<dbReference type="EMBL" id="JAUBDJ010000002">
    <property type="protein sequence ID" value="MDW0116060.1"/>
    <property type="molecule type" value="Genomic_DNA"/>
</dbReference>
<keyword evidence="2" id="KW-0560">Oxidoreductase</keyword>
<name>A0AAW9A5D0_9BACL</name>
<accession>A0AAW9A5D0</accession>
<dbReference type="Gene3D" id="3.90.1170.50">
    <property type="entry name" value="Aldehyde oxidase/xanthine dehydrogenase, a/b hammerhead"/>
    <property type="match status" value="1"/>
</dbReference>
<dbReference type="RefSeq" id="WP_317940417.1">
    <property type="nucleotide sequence ID" value="NZ_JAUBDJ010000002.1"/>
</dbReference>
<protein>
    <submittedName>
        <fullName evidence="4">Xanthine dehydrogenase family protein molybdopterin-binding subunit</fullName>
    </submittedName>
</protein>
<organism evidence="4 5">
    <name type="scientific">Sporosarcina thermotolerans</name>
    <dbReference type="NCBI Taxonomy" id="633404"/>
    <lineage>
        <taxon>Bacteria</taxon>
        <taxon>Bacillati</taxon>
        <taxon>Bacillota</taxon>
        <taxon>Bacilli</taxon>
        <taxon>Bacillales</taxon>
        <taxon>Caryophanaceae</taxon>
        <taxon>Sporosarcina</taxon>
    </lineage>
</organism>
<evidence type="ECO:0000256" key="2">
    <source>
        <dbReference type="ARBA" id="ARBA00023002"/>
    </source>
</evidence>
<gene>
    <name evidence="4" type="ORF">QTL97_03870</name>
</gene>
<dbReference type="GO" id="GO:0005506">
    <property type="term" value="F:iron ion binding"/>
    <property type="evidence" value="ECO:0007669"/>
    <property type="project" value="InterPro"/>
</dbReference>
<sequence length="761" mass="83538">MNKVTGTAHYTGDFTAPGMLYAKVLTSSYAHAKIESICTADAKKCSGVKAVITGQDMPFLTGSIIHDRPILANEKVRYFGEAVAIVVANSEHEAQYACQFIKVKYEPLPVVNSISEALKSTPTLVHERLMEYYQVQQVYPEAKTNIANRTKVRKGNILIGREQSEVMVEAEFSIPQSDHAAMETRAVRAEILPSGEVIIHTSSQAPFKVKQQISKYFSINENEVIVHTPLVGGGFGGKAAVQLELIAFAASKAVEGRLVKLVNSREDDMTTSPVHIGLNAKVKLGSTKEGKLMLAEIMFSFDSGAYVDEASDITKSAALDCTGPYKIDNVWCDSFCVYTNHPYVTSFRGFGHGELTFPIERTMELLAEKLQMDPIELRMKNALKPGDTTPSQTLLTQSNIGNLSKCLDRLKELISWDEGQKVHLSDRLIRTKGISCLWKTSITPTDASSGAIITFNKDGSINLSCGVVEIGQATKTVLAQILAERMKMNTSRIHVMMEVDTQVNPKHWKTVASSSINMVGNAVLKAAEDAIQQLCRIASIVLHCSPEDLDVADERVFLKSNPIQFVHVKDIANGYKYPNGHSIGGLIIGRGSYIMQHLTTINPETGEGQSGPDWTVGAQAVEVEFDTKTYMYKIIKAISVIDIGKVLNPKGARGQVTGAMSMGLSWASREAFSFNEFGILQNNQFRTYKVFRYGENPEYVVEFIESPQLNAPYGARGCGEHGLIGMPAALANSLSKAADIPLNQLPLVPEEIWKRKREGKI</sequence>
<comment type="caution">
    <text evidence="4">The sequence shown here is derived from an EMBL/GenBank/DDBJ whole genome shotgun (WGS) entry which is preliminary data.</text>
</comment>
<dbReference type="InterPro" id="IPR037165">
    <property type="entry name" value="AldOxase/xan_DH_Mopterin-bd_sf"/>
</dbReference>
<keyword evidence="1" id="KW-0500">Molybdenum</keyword>
<dbReference type="InterPro" id="IPR008274">
    <property type="entry name" value="AldOxase/xan_DH_MoCoBD1"/>
</dbReference>
<evidence type="ECO:0000256" key="1">
    <source>
        <dbReference type="ARBA" id="ARBA00022505"/>
    </source>
</evidence>
<dbReference type="Pfam" id="PF01315">
    <property type="entry name" value="Ald_Xan_dh_C"/>
    <property type="match status" value="1"/>
</dbReference>
<evidence type="ECO:0000313" key="5">
    <source>
        <dbReference type="Proteomes" id="UP001271648"/>
    </source>
</evidence>
<dbReference type="Pfam" id="PF20256">
    <property type="entry name" value="MoCoBD_2"/>
    <property type="match status" value="1"/>
</dbReference>
<dbReference type="Proteomes" id="UP001271648">
    <property type="component" value="Unassembled WGS sequence"/>
</dbReference>
<evidence type="ECO:0000259" key="3">
    <source>
        <dbReference type="SMART" id="SM01008"/>
    </source>
</evidence>
<feature type="domain" description="Aldehyde oxidase/xanthine dehydrogenase a/b hammerhead" evidence="3">
    <location>
        <begin position="5"/>
        <end position="109"/>
    </location>
</feature>
<dbReference type="AlphaFoldDB" id="A0AAW9A5D0"/>